<evidence type="ECO:0000256" key="6">
    <source>
        <dbReference type="ARBA" id="ARBA00022842"/>
    </source>
</evidence>
<dbReference type="Pfam" id="PF01850">
    <property type="entry name" value="PIN"/>
    <property type="match status" value="1"/>
</dbReference>
<dbReference type="InterPro" id="IPR029060">
    <property type="entry name" value="PIN-like_dom_sf"/>
</dbReference>
<evidence type="ECO:0000256" key="3">
    <source>
        <dbReference type="ARBA" id="ARBA00022722"/>
    </source>
</evidence>
<keyword evidence="2" id="KW-1277">Toxin-antitoxin system</keyword>
<gene>
    <name evidence="9" type="ORF">UFOPK2809_00512</name>
</gene>
<dbReference type="HAMAP" id="MF_00265">
    <property type="entry name" value="VapC_Nob1"/>
    <property type="match status" value="1"/>
</dbReference>
<dbReference type="GO" id="GO:0004540">
    <property type="term" value="F:RNA nuclease activity"/>
    <property type="evidence" value="ECO:0007669"/>
    <property type="project" value="InterPro"/>
</dbReference>
<reference evidence="9" key="1">
    <citation type="submission" date="2020-05" db="EMBL/GenBank/DDBJ databases">
        <authorList>
            <person name="Chiriac C."/>
            <person name="Salcher M."/>
            <person name="Ghai R."/>
            <person name="Kavagutti S V."/>
        </authorList>
    </citation>
    <scope>NUCLEOTIDE SEQUENCE</scope>
</reference>
<evidence type="ECO:0000256" key="5">
    <source>
        <dbReference type="ARBA" id="ARBA00022801"/>
    </source>
</evidence>
<dbReference type="InterPro" id="IPR002716">
    <property type="entry name" value="PIN_dom"/>
</dbReference>
<evidence type="ECO:0000259" key="8">
    <source>
        <dbReference type="Pfam" id="PF01850"/>
    </source>
</evidence>
<evidence type="ECO:0000256" key="7">
    <source>
        <dbReference type="ARBA" id="ARBA00038093"/>
    </source>
</evidence>
<keyword evidence="5" id="KW-0378">Hydrolase</keyword>
<comment type="similarity">
    <text evidence="7">Belongs to the PINc/VapC protein family.</text>
</comment>
<sequence length="135" mass="14644">MTRLLVDTSLWVSYLRESNSQIANRMENALADSALMTAEPIVMELLAGAAAHQVGALEYLLDGISGLPIDPTVDFRSAAAIYRSARSSGRTIRSQVDCLIAVVAMQAADVVLIHNDQDYEIIASVAPLRQERWAG</sequence>
<keyword evidence="6" id="KW-0460">Magnesium</keyword>
<evidence type="ECO:0000256" key="2">
    <source>
        <dbReference type="ARBA" id="ARBA00022649"/>
    </source>
</evidence>
<dbReference type="PANTHER" id="PTHR33653:SF1">
    <property type="entry name" value="RIBONUCLEASE VAPC2"/>
    <property type="match status" value="1"/>
</dbReference>
<feature type="domain" description="PIN" evidence="8">
    <location>
        <begin position="5"/>
        <end position="122"/>
    </location>
</feature>
<comment type="cofactor">
    <cofactor evidence="1">
        <name>Mg(2+)</name>
        <dbReference type="ChEBI" id="CHEBI:18420"/>
    </cofactor>
</comment>
<dbReference type="AlphaFoldDB" id="A0A6J6T900"/>
<keyword evidence="4" id="KW-0479">Metal-binding</keyword>
<protein>
    <submittedName>
        <fullName evidence="9">Unannotated protein</fullName>
    </submittedName>
</protein>
<keyword evidence="3" id="KW-0540">Nuclease</keyword>
<dbReference type="EMBL" id="CAEZZA010000051">
    <property type="protein sequence ID" value="CAB4743871.1"/>
    <property type="molecule type" value="Genomic_DNA"/>
</dbReference>
<proteinExistence type="inferred from homology"/>
<dbReference type="SUPFAM" id="SSF88723">
    <property type="entry name" value="PIN domain-like"/>
    <property type="match status" value="1"/>
</dbReference>
<dbReference type="InterPro" id="IPR022907">
    <property type="entry name" value="VapC_family"/>
</dbReference>
<evidence type="ECO:0000256" key="1">
    <source>
        <dbReference type="ARBA" id="ARBA00001946"/>
    </source>
</evidence>
<dbReference type="Gene3D" id="3.40.50.1010">
    <property type="entry name" value="5'-nuclease"/>
    <property type="match status" value="1"/>
</dbReference>
<organism evidence="9">
    <name type="scientific">freshwater metagenome</name>
    <dbReference type="NCBI Taxonomy" id="449393"/>
    <lineage>
        <taxon>unclassified sequences</taxon>
        <taxon>metagenomes</taxon>
        <taxon>ecological metagenomes</taxon>
    </lineage>
</organism>
<name>A0A6J6T900_9ZZZZ</name>
<dbReference type="GO" id="GO:0016787">
    <property type="term" value="F:hydrolase activity"/>
    <property type="evidence" value="ECO:0007669"/>
    <property type="project" value="UniProtKB-KW"/>
</dbReference>
<dbReference type="InterPro" id="IPR050556">
    <property type="entry name" value="Type_II_TA_system_RNase"/>
</dbReference>
<accession>A0A6J6T900</accession>
<evidence type="ECO:0000313" key="9">
    <source>
        <dbReference type="EMBL" id="CAB4743871.1"/>
    </source>
</evidence>
<dbReference type="GO" id="GO:0046872">
    <property type="term" value="F:metal ion binding"/>
    <property type="evidence" value="ECO:0007669"/>
    <property type="project" value="UniProtKB-KW"/>
</dbReference>
<dbReference type="PANTHER" id="PTHR33653">
    <property type="entry name" value="RIBONUCLEASE VAPC2"/>
    <property type="match status" value="1"/>
</dbReference>
<evidence type="ECO:0000256" key="4">
    <source>
        <dbReference type="ARBA" id="ARBA00022723"/>
    </source>
</evidence>